<comment type="caution">
    <text evidence="9">The sequence shown here is derived from an EMBL/GenBank/DDBJ whole genome shotgun (WGS) entry which is preliminary data.</text>
</comment>
<evidence type="ECO:0000313" key="9">
    <source>
        <dbReference type="EMBL" id="RKX70946.1"/>
    </source>
</evidence>
<dbReference type="GO" id="GO:0009306">
    <property type="term" value="P:protein secretion"/>
    <property type="evidence" value="ECO:0007669"/>
    <property type="project" value="InterPro"/>
</dbReference>
<dbReference type="PANTHER" id="PTHR30604:SF1">
    <property type="entry name" value="DNA UTILIZATION PROTEIN HOFQ"/>
    <property type="match status" value="1"/>
</dbReference>
<keyword evidence="4" id="KW-0472">Membrane</keyword>
<dbReference type="PANTHER" id="PTHR30604">
    <property type="entry name" value="PROTEIN TRANSPORT PROTEIN HOFQ"/>
    <property type="match status" value="1"/>
</dbReference>
<reference evidence="9 10" key="1">
    <citation type="submission" date="2018-06" db="EMBL/GenBank/DDBJ databases">
        <title>Extensive metabolic versatility and redundancy in microbially diverse, dynamic hydrothermal sediments.</title>
        <authorList>
            <person name="Dombrowski N."/>
            <person name="Teske A."/>
            <person name="Baker B.J."/>
        </authorList>
    </citation>
    <scope>NUCLEOTIDE SEQUENCE [LARGE SCALE GENOMIC DNA]</scope>
    <source>
        <strain evidence="9">B36_G15</strain>
    </source>
</reference>
<evidence type="ECO:0000256" key="7">
    <source>
        <dbReference type="RuleBase" id="RU004004"/>
    </source>
</evidence>
<dbReference type="InterPro" id="IPR005644">
    <property type="entry name" value="NolW-like"/>
</dbReference>
<protein>
    <recommendedName>
        <fullName evidence="8">Secretin/TonB short N-terminal domain-containing protein</fullName>
    </recommendedName>
</protein>
<sequence length="534" mass="58769">MKRSFCLLCLATIVYGAVITDIEIRPKDSNTQLTFLSDAPLAPSIYTLKNPDRLVVEFTGVVWTLPGYTFPDINLGGINRISATTFTKRPDFLRVIVEMAGPYSYLTGIEGNNFVLTLLTGTTTPFEVWRASRAKTAPAVVEEAPPSPPVKRRVTPRRGLISLDLENADILTVLRALADYAGVNIVAGKDVKGNVTVRLHNVPWKKALEVILKATDLSYREDRDVIRVDYAKNLEKQDLDLPVASVVYRLQFADAKETEEQIRQILSSKGKVKTDVRSNSVVVTDVAPIQEKVKALIKKLDVEPQQVEIAVRVIDIDHSKTNELGIDWTLKGLETRILRGEITSNVAPSIVGFGRVNIGRVDALANLDANLRILESQGLTKTLANPRIVALNNREAKILGGKRFSVTVLDERGNPVTRFYEAGTKLEVTPTINSLEEITMHIKAEVSEVDEASVAAGKPIITTSEAETKVQVKNGGTVVLGGFISRKEEKTVKGIPILRSIPIIGALFRESVKTYKDRELLIFITPTIVKEVSG</sequence>
<evidence type="ECO:0000259" key="8">
    <source>
        <dbReference type="SMART" id="SM00965"/>
    </source>
</evidence>
<proteinExistence type="inferred from homology"/>
<dbReference type="InterPro" id="IPR021731">
    <property type="entry name" value="AMIN_dom"/>
</dbReference>
<keyword evidence="5" id="KW-0998">Cell outer membrane</keyword>
<dbReference type="PRINTS" id="PR00811">
    <property type="entry name" value="BCTERIALGSPD"/>
</dbReference>
<evidence type="ECO:0000256" key="4">
    <source>
        <dbReference type="ARBA" id="ARBA00023136"/>
    </source>
</evidence>
<accession>A0A660SLG1</accession>
<dbReference type="GO" id="GO:0009279">
    <property type="term" value="C:cell outer membrane"/>
    <property type="evidence" value="ECO:0007669"/>
    <property type="project" value="UniProtKB-SubCell"/>
</dbReference>
<dbReference type="InterPro" id="IPR011662">
    <property type="entry name" value="Secretin/TonB_short_N"/>
</dbReference>
<gene>
    <name evidence="9" type="ORF">DRP53_03335</name>
</gene>
<dbReference type="InterPro" id="IPR051808">
    <property type="entry name" value="Type_IV_pilus_biogenesis"/>
</dbReference>
<dbReference type="InterPro" id="IPR038591">
    <property type="entry name" value="NolW-like_sf"/>
</dbReference>
<keyword evidence="3" id="KW-0732">Signal</keyword>
<evidence type="ECO:0000256" key="6">
    <source>
        <dbReference type="RuleBase" id="RU004003"/>
    </source>
</evidence>
<comment type="similarity">
    <text evidence="6">Belongs to the bacterial secretin family.</text>
</comment>
<feature type="domain" description="Secretin/TonB short N-terminal" evidence="8">
    <location>
        <begin position="183"/>
        <end position="231"/>
    </location>
</feature>
<dbReference type="AlphaFoldDB" id="A0A660SLG1"/>
<organism evidence="9 10">
    <name type="scientific">candidate division WOR-3 bacterium</name>
    <dbReference type="NCBI Taxonomy" id="2052148"/>
    <lineage>
        <taxon>Bacteria</taxon>
        <taxon>Bacteria division WOR-3</taxon>
    </lineage>
</organism>
<dbReference type="Pfam" id="PF03958">
    <property type="entry name" value="Secretin_N"/>
    <property type="match status" value="1"/>
</dbReference>
<dbReference type="Proteomes" id="UP000268469">
    <property type="component" value="Unassembled WGS sequence"/>
</dbReference>
<dbReference type="InterPro" id="IPR001775">
    <property type="entry name" value="GspD/PilQ"/>
</dbReference>
<dbReference type="Gene3D" id="3.30.1370.120">
    <property type="match status" value="1"/>
</dbReference>
<evidence type="ECO:0000256" key="2">
    <source>
        <dbReference type="ARBA" id="ARBA00022448"/>
    </source>
</evidence>
<dbReference type="Gene3D" id="3.30.1370.130">
    <property type="match status" value="1"/>
</dbReference>
<dbReference type="Pfam" id="PF07660">
    <property type="entry name" value="STN"/>
    <property type="match status" value="1"/>
</dbReference>
<dbReference type="Gene3D" id="2.60.40.3500">
    <property type="match status" value="1"/>
</dbReference>
<evidence type="ECO:0000313" key="10">
    <source>
        <dbReference type="Proteomes" id="UP000268469"/>
    </source>
</evidence>
<dbReference type="InterPro" id="IPR004846">
    <property type="entry name" value="T2SS/T3SS_dom"/>
</dbReference>
<comment type="subcellular location">
    <subcellularLocation>
        <location evidence="7">Cell outer membrane</location>
    </subcellularLocation>
    <subcellularLocation>
        <location evidence="1">Membrane</location>
    </subcellularLocation>
</comment>
<dbReference type="SMART" id="SM00965">
    <property type="entry name" value="STN"/>
    <property type="match status" value="1"/>
</dbReference>
<evidence type="ECO:0000256" key="1">
    <source>
        <dbReference type="ARBA" id="ARBA00004370"/>
    </source>
</evidence>
<dbReference type="Pfam" id="PF00263">
    <property type="entry name" value="Secretin"/>
    <property type="match status" value="1"/>
</dbReference>
<keyword evidence="2 7" id="KW-0813">Transport</keyword>
<dbReference type="EMBL" id="QNBE01000022">
    <property type="protein sequence ID" value="RKX70946.1"/>
    <property type="molecule type" value="Genomic_DNA"/>
</dbReference>
<name>A0A660SLG1_UNCW3</name>
<evidence type="ECO:0000256" key="5">
    <source>
        <dbReference type="ARBA" id="ARBA00023237"/>
    </source>
</evidence>
<evidence type="ECO:0000256" key="3">
    <source>
        <dbReference type="ARBA" id="ARBA00022729"/>
    </source>
</evidence>
<dbReference type="Pfam" id="PF11741">
    <property type="entry name" value="AMIN"/>
    <property type="match status" value="1"/>
</dbReference>